<sequence length="243" mass="27232">MPSTTNPPRTTSTTHTRPKRKPSIPIPISPLFPNLPVFPRDFAREKRTFTTTIILLALGFLLFVQWSVYGGFGTAREERMGERVWVGGVGEKGVNEGGGKGGKGGEGVERGNVGEGIVYVEMLEFRVGVELERIEFYCNRFLALQEKSMKPADGNGVPYKYIKSIKGGRNMGNVTGDLQHPHTHIFILEFHTPDEKTYYLEQDPARRDFEKSIEDMLRDRVVVDFVPGEWGTPRMGERGGSVL</sequence>
<feature type="region of interest" description="Disordered" evidence="1">
    <location>
        <begin position="1"/>
        <end position="26"/>
    </location>
</feature>
<dbReference type="Gene3D" id="3.30.70.100">
    <property type="match status" value="1"/>
</dbReference>
<dbReference type="Pfam" id="PF07876">
    <property type="entry name" value="Dabb"/>
    <property type="match status" value="1"/>
</dbReference>
<dbReference type="PROSITE" id="PS51502">
    <property type="entry name" value="S_R_A_B_BARREL"/>
    <property type="match status" value="1"/>
</dbReference>
<keyword evidence="2" id="KW-1133">Transmembrane helix</keyword>
<organism evidence="4 5">
    <name type="scientific">Hymenoscyphus albidus</name>
    <dbReference type="NCBI Taxonomy" id="595503"/>
    <lineage>
        <taxon>Eukaryota</taxon>
        <taxon>Fungi</taxon>
        <taxon>Dikarya</taxon>
        <taxon>Ascomycota</taxon>
        <taxon>Pezizomycotina</taxon>
        <taxon>Leotiomycetes</taxon>
        <taxon>Helotiales</taxon>
        <taxon>Helotiaceae</taxon>
        <taxon>Hymenoscyphus</taxon>
    </lineage>
</organism>
<evidence type="ECO:0000313" key="5">
    <source>
        <dbReference type="Proteomes" id="UP000701801"/>
    </source>
</evidence>
<name>A0A9N9PU84_9HELO</name>
<dbReference type="InterPro" id="IPR011008">
    <property type="entry name" value="Dimeric_a/b-barrel"/>
</dbReference>
<comment type="caution">
    <text evidence="4">The sequence shown here is derived from an EMBL/GenBank/DDBJ whole genome shotgun (WGS) entry which is preliminary data.</text>
</comment>
<feature type="domain" description="Stress-response A/B barrel" evidence="3">
    <location>
        <begin position="117"/>
        <end position="225"/>
    </location>
</feature>
<evidence type="ECO:0000313" key="4">
    <source>
        <dbReference type="EMBL" id="CAG8975268.1"/>
    </source>
</evidence>
<dbReference type="AlphaFoldDB" id="A0A9N9PU84"/>
<dbReference type="EMBL" id="CAJVRM010000130">
    <property type="protein sequence ID" value="CAG8975268.1"/>
    <property type="molecule type" value="Genomic_DNA"/>
</dbReference>
<evidence type="ECO:0000256" key="2">
    <source>
        <dbReference type="SAM" id="Phobius"/>
    </source>
</evidence>
<dbReference type="InterPro" id="IPR013097">
    <property type="entry name" value="Dabb"/>
</dbReference>
<proteinExistence type="predicted"/>
<dbReference type="OrthoDB" id="1601230at2759"/>
<gene>
    <name evidence="4" type="ORF">HYALB_00007969</name>
</gene>
<protein>
    <recommendedName>
        <fullName evidence="3">Stress-response A/B barrel domain-containing protein</fullName>
    </recommendedName>
</protein>
<reference evidence="4" key="1">
    <citation type="submission" date="2021-07" db="EMBL/GenBank/DDBJ databases">
        <authorList>
            <person name="Durling M."/>
        </authorList>
    </citation>
    <scope>NUCLEOTIDE SEQUENCE</scope>
</reference>
<keyword evidence="5" id="KW-1185">Reference proteome</keyword>
<evidence type="ECO:0000256" key="1">
    <source>
        <dbReference type="SAM" id="MobiDB-lite"/>
    </source>
</evidence>
<accession>A0A9N9PU84</accession>
<keyword evidence="2" id="KW-0812">Transmembrane</keyword>
<dbReference type="Proteomes" id="UP000701801">
    <property type="component" value="Unassembled WGS sequence"/>
</dbReference>
<feature type="compositionally biased region" description="Low complexity" evidence="1">
    <location>
        <begin position="1"/>
        <end position="15"/>
    </location>
</feature>
<dbReference type="SUPFAM" id="SSF54909">
    <property type="entry name" value="Dimeric alpha+beta barrel"/>
    <property type="match status" value="1"/>
</dbReference>
<keyword evidence="2" id="KW-0472">Membrane</keyword>
<feature type="transmembrane region" description="Helical" evidence="2">
    <location>
        <begin position="49"/>
        <end position="69"/>
    </location>
</feature>
<evidence type="ECO:0000259" key="3">
    <source>
        <dbReference type="PROSITE" id="PS51502"/>
    </source>
</evidence>